<sequence length="345" mass="40734">MDKQKRTIYFDYLRVMATLAVIMLHMSAQNWYVSDVNGYNWQVFNLYDSIVRWGVPVFVMISGALFLKKELSLKVIYTKYIFRMAVSLVVWSAIYALFRYDEQQGRLINFISAPYHLWFIFMIIGLYMMIPILKKVVENMYTLRYFLFMSFIFVGCIPELITIIRDFCTNSTILNCLEIIEKNIKELNIAFGYSAYFVLGFYLSKIEFNKKQRKIIYILGCLGFIFTIVMDSFVALKNQQYCSNYYNNFMINVMLESIAIFVFFKYRKFKNDNINKGISYIAQRCFGIYLVHVLLIKILKEQMEINTMTFNALISVPVITILVFSIGLILSIILNKIPYIKKYIV</sequence>
<evidence type="ECO:0000313" key="10">
    <source>
        <dbReference type="Proteomes" id="UP000095384"/>
    </source>
</evidence>
<evidence type="ECO:0000256" key="7">
    <source>
        <dbReference type="SAM" id="Phobius"/>
    </source>
</evidence>
<feature type="transmembrane region" description="Helical" evidence="7">
    <location>
        <begin position="80"/>
        <end position="98"/>
    </location>
</feature>
<evidence type="ECO:0000259" key="8">
    <source>
        <dbReference type="Pfam" id="PF01757"/>
    </source>
</evidence>
<gene>
    <name evidence="9" type="primary">yiaH</name>
    <name evidence="9" type="ORF">ERS852417_01291</name>
</gene>
<feature type="transmembrane region" description="Helical" evidence="7">
    <location>
        <begin position="248"/>
        <end position="266"/>
    </location>
</feature>
<keyword evidence="3" id="KW-1003">Cell membrane</keyword>
<dbReference type="Proteomes" id="UP000095384">
    <property type="component" value="Unassembled WGS sequence"/>
</dbReference>
<keyword evidence="6 7" id="KW-0472">Membrane</keyword>
<feature type="transmembrane region" description="Helical" evidence="7">
    <location>
        <begin position="12"/>
        <end position="30"/>
    </location>
</feature>
<feature type="transmembrane region" description="Helical" evidence="7">
    <location>
        <begin position="310"/>
        <end position="334"/>
    </location>
</feature>
<organism evidence="9 10">
    <name type="scientific">Agathobacter rectalis</name>
    <dbReference type="NCBI Taxonomy" id="39491"/>
    <lineage>
        <taxon>Bacteria</taxon>
        <taxon>Bacillati</taxon>
        <taxon>Bacillota</taxon>
        <taxon>Clostridia</taxon>
        <taxon>Lachnospirales</taxon>
        <taxon>Lachnospiraceae</taxon>
        <taxon>Agathobacter</taxon>
    </lineage>
</organism>
<feature type="transmembrane region" description="Helical" evidence="7">
    <location>
        <begin position="278"/>
        <end position="298"/>
    </location>
</feature>
<feature type="transmembrane region" description="Helical" evidence="7">
    <location>
        <begin position="110"/>
        <end position="133"/>
    </location>
</feature>
<dbReference type="EMBL" id="CYYW01000007">
    <property type="protein sequence ID" value="CUN94953.1"/>
    <property type="molecule type" value="Genomic_DNA"/>
</dbReference>
<evidence type="ECO:0000256" key="3">
    <source>
        <dbReference type="ARBA" id="ARBA00022475"/>
    </source>
</evidence>
<dbReference type="GO" id="GO:0009246">
    <property type="term" value="P:enterobacterial common antigen biosynthetic process"/>
    <property type="evidence" value="ECO:0007669"/>
    <property type="project" value="TreeGrafter"/>
</dbReference>
<dbReference type="PANTHER" id="PTHR40074">
    <property type="entry name" value="O-ACETYLTRANSFERASE WECH"/>
    <property type="match status" value="1"/>
</dbReference>
<evidence type="ECO:0000256" key="1">
    <source>
        <dbReference type="ARBA" id="ARBA00004651"/>
    </source>
</evidence>
<keyword evidence="4 7" id="KW-0812">Transmembrane</keyword>
<evidence type="ECO:0000256" key="6">
    <source>
        <dbReference type="ARBA" id="ARBA00023136"/>
    </source>
</evidence>
<protein>
    <submittedName>
        <fullName evidence="9">Inner membrane protein YiaH</fullName>
    </submittedName>
</protein>
<evidence type="ECO:0000256" key="5">
    <source>
        <dbReference type="ARBA" id="ARBA00022989"/>
    </source>
</evidence>
<dbReference type="PANTHER" id="PTHR40074:SF2">
    <property type="entry name" value="O-ACETYLTRANSFERASE WECH"/>
    <property type="match status" value="1"/>
</dbReference>
<dbReference type="AlphaFoldDB" id="A0A174B3H6"/>
<evidence type="ECO:0000256" key="4">
    <source>
        <dbReference type="ARBA" id="ARBA00022692"/>
    </source>
</evidence>
<feature type="transmembrane region" description="Helical" evidence="7">
    <location>
        <begin position="215"/>
        <end position="236"/>
    </location>
</feature>
<name>A0A174B3H6_9FIRM</name>
<accession>A0A174B3H6</accession>
<dbReference type="InterPro" id="IPR002656">
    <property type="entry name" value="Acyl_transf_3_dom"/>
</dbReference>
<feature type="transmembrane region" description="Helical" evidence="7">
    <location>
        <begin position="50"/>
        <end position="68"/>
    </location>
</feature>
<keyword evidence="5 7" id="KW-1133">Transmembrane helix</keyword>
<evidence type="ECO:0000256" key="2">
    <source>
        <dbReference type="ARBA" id="ARBA00007400"/>
    </source>
</evidence>
<dbReference type="GO" id="GO:0016413">
    <property type="term" value="F:O-acetyltransferase activity"/>
    <property type="evidence" value="ECO:0007669"/>
    <property type="project" value="TreeGrafter"/>
</dbReference>
<proteinExistence type="inferred from homology"/>
<reference evidence="9 10" key="1">
    <citation type="submission" date="2015-09" db="EMBL/GenBank/DDBJ databases">
        <authorList>
            <consortium name="Pathogen Informatics"/>
        </authorList>
    </citation>
    <scope>NUCLEOTIDE SEQUENCE [LARGE SCALE GENOMIC DNA]</scope>
    <source>
        <strain evidence="9 10">2789STDY5608860</strain>
    </source>
</reference>
<dbReference type="GO" id="GO:0005886">
    <property type="term" value="C:plasma membrane"/>
    <property type="evidence" value="ECO:0007669"/>
    <property type="project" value="UniProtKB-SubCell"/>
</dbReference>
<comment type="similarity">
    <text evidence="2">Belongs to the acyltransferase 3 family.</text>
</comment>
<dbReference type="RefSeq" id="WP_055223914.1">
    <property type="nucleotide sequence ID" value="NZ_CYYW01000007.1"/>
</dbReference>
<evidence type="ECO:0000313" key="9">
    <source>
        <dbReference type="EMBL" id="CUN94953.1"/>
    </source>
</evidence>
<feature type="transmembrane region" description="Helical" evidence="7">
    <location>
        <begin position="145"/>
        <end position="164"/>
    </location>
</feature>
<dbReference type="Pfam" id="PF01757">
    <property type="entry name" value="Acyl_transf_3"/>
    <property type="match status" value="1"/>
</dbReference>
<feature type="domain" description="Acyltransferase 3" evidence="8">
    <location>
        <begin position="8"/>
        <end position="334"/>
    </location>
</feature>
<comment type="subcellular location">
    <subcellularLocation>
        <location evidence="1">Cell membrane</location>
        <topology evidence="1">Multi-pass membrane protein</topology>
    </subcellularLocation>
</comment>
<feature type="transmembrane region" description="Helical" evidence="7">
    <location>
        <begin position="184"/>
        <end position="203"/>
    </location>
</feature>